<dbReference type="InterPro" id="IPR036249">
    <property type="entry name" value="Thioredoxin-like_sf"/>
</dbReference>
<protein>
    <recommendedName>
        <fullName evidence="3">AhpC-TSA-domain-containing protein</fullName>
    </recommendedName>
</protein>
<dbReference type="PANTHER" id="PTHR28630">
    <property type="match status" value="1"/>
</dbReference>
<dbReference type="OrthoDB" id="40334at2759"/>
<dbReference type="CDD" id="cd02970">
    <property type="entry name" value="PRX_like2"/>
    <property type="match status" value="1"/>
</dbReference>
<gene>
    <name evidence="1" type="ORF">SISNIDRAFT_454687</name>
</gene>
<dbReference type="EMBL" id="KV419407">
    <property type="protein sequence ID" value="KZS93492.1"/>
    <property type="molecule type" value="Genomic_DNA"/>
</dbReference>
<proteinExistence type="predicted"/>
<dbReference type="Pfam" id="PF13911">
    <property type="entry name" value="AhpC-TSA_2"/>
    <property type="match status" value="1"/>
</dbReference>
<dbReference type="Proteomes" id="UP000076722">
    <property type="component" value="Unassembled WGS sequence"/>
</dbReference>
<reference evidence="1 2" key="1">
    <citation type="journal article" date="2016" name="Mol. Biol. Evol.">
        <title>Comparative Genomics of Early-Diverging Mushroom-Forming Fungi Provides Insights into the Origins of Lignocellulose Decay Capabilities.</title>
        <authorList>
            <person name="Nagy L.G."/>
            <person name="Riley R."/>
            <person name="Tritt A."/>
            <person name="Adam C."/>
            <person name="Daum C."/>
            <person name="Floudas D."/>
            <person name="Sun H."/>
            <person name="Yadav J.S."/>
            <person name="Pangilinan J."/>
            <person name="Larsson K.H."/>
            <person name="Matsuura K."/>
            <person name="Barry K."/>
            <person name="Labutti K."/>
            <person name="Kuo R."/>
            <person name="Ohm R.A."/>
            <person name="Bhattacharya S.S."/>
            <person name="Shirouzu T."/>
            <person name="Yoshinaga Y."/>
            <person name="Martin F.M."/>
            <person name="Grigoriev I.V."/>
            <person name="Hibbett D.S."/>
        </authorList>
    </citation>
    <scope>NUCLEOTIDE SEQUENCE [LARGE SCALE GENOMIC DNA]</scope>
    <source>
        <strain evidence="1 2">HHB9708</strain>
    </source>
</reference>
<dbReference type="SUPFAM" id="SSF52833">
    <property type="entry name" value="Thioredoxin-like"/>
    <property type="match status" value="1"/>
</dbReference>
<evidence type="ECO:0000313" key="2">
    <source>
        <dbReference type="Proteomes" id="UP000076722"/>
    </source>
</evidence>
<dbReference type="STRING" id="1314777.A0A164USC6"/>
<name>A0A164USC6_9AGAM</name>
<dbReference type="AlphaFoldDB" id="A0A164USC6"/>
<evidence type="ECO:0000313" key="1">
    <source>
        <dbReference type="EMBL" id="KZS93492.1"/>
    </source>
</evidence>
<dbReference type="PANTHER" id="PTHR28630:SF3">
    <property type="entry name" value="PEROXIREDOXIN-LIKE 2C"/>
    <property type="match status" value="1"/>
</dbReference>
<organism evidence="1 2">
    <name type="scientific">Sistotremastrum niveocremeum HHB9708</name>
    <dbReference type="NCBI Taxonomy" id="1314777"/>
    <lineage>
        <taxon>Eukaryota</taxon>
        <taxon>Fungi</taxon>
        <taxon>Dikarya</taxon>
        <taxon>Basidiomycota</taxon>
        <taxon>Agaricomycotina</taxon>
        <taxon>Agaricomycetes</taxon>
        <taxon>Sistotremastrales</taxon>
        <taxon>Sistotremastraceae</taxon>
        <taxon>Sertulicium</taxon>
        <taxon>Sertulicium niveocremeum</taxon>
    </lineage>
</organism>
<evidence type="ECO:0008006" key="3">
    <source>
        <dbReference type="Google" id="ProtNLM"/>
    </source>
</evidence>
<dbReference type="InterPro" id="IPR032801">
    <property type="entry name" value="PXL2A/B/C"/>
</dbReference>
<keyword evidence="2" id="KW-1185">Reference proteome</keyword>
<sequence>MTTDKETISQTVPDAEALGRASQLKIWDETGKQVEFGSVFADKRTIVVFIRHFFCGICQEYVKALGQVSEDDLRSANVKIVVIGCGEWHLIENYKKTTSCDHSIYADNSRTLYRALGMTVETLKGTPADEKPKSYVPANMLGNALRSIWGGLQHPSHIGKQGNFSQLGGDFVLGPGLTCSFAHRMVHTQDHVEVEDLLKAAGMHTP</sequence>
<dbReference type="Gene3D" id="3.40.30.10">
    <property type="entry name" value="Glutaredoxin"/>
    <property type="match status" value="1"/>
</dbReference>
<accession>A0A164USC6</accession>